<sequence>MNNPVFNNPLIQIPTNAQLVIKAIKTLKRGIEKGIQAGSIGI</sequence>
<dbReference type="RefSeq" id="WP_303277767.1">
    <property type="nucleotide sequence ID" value="NZ_JAUOEK010000114.1"/>
</dbReference>
<name>A0ABT8WAJ0_9FLAO</name>
<accession>A0ABT8WAJ0</accession>
<organism evidence="1 2">
    <name type="scientific">Flavivirga aquimarina</name>
    <dbReference type="NCBI Taxonomy" id="2027862"/>
    <lineage>
        <taxon>Bacteria</taxon>
        <taxon>Pseudomonadati</taxon>
        <taxon>Bacteroidota</taxon>
        <taxon>Flavobacteriia</taxon>
        <taxon>Flavobacteriales</taxon>
        <taxon>Flavobacteriaceae</taxon>
        <taxon>Flavivirga</taxon>
    </lineage>
</organism>
<evidence type="ECO:0000313" key="2">
    <source>
        <dbReference type="Proteomes" id="UP001176883"/>
    </source>
</evidence>
<dbReference type="EMBL" id="JAUOEK010000114">
    <property type="protein sequence ID" value="MDO5970074.1"/>
    <property type="molecule type" value="Genomic_DNA"/>
</dbReference>
<reference evidence="1" key="1">
    <citation type="submission" date="2023-07" db="EMBL/GenBank/DDBJ databases">
        <title>Two novel species in the genus Flavivirga.</title>
        <authorList>
            <person name="Kwon K."/>
        </authorList>
    </citation>
    <scope>NUCLEOTIDE SEQUENCE</scope>
    <source>
        <strain evidence="1">KCTC 52353</strain>
    </source>
</reference>
<proteinExistence type="predicted"/>
<gene>
    <name evidence="1" type="ORF">Q4Q35_09665</name>
</gene>
<evidence type="ECO:0000313" key="1">
    <source>
        <dbReference type="EMBL" id="MDO5970074.1"/>
    </source>
</evidence>
<keyword evidence="2" id="KW-1185">Reference proteome</keyword>
<comment type="caution">
    <text evidence="1">The sequence shown here is derived from an EMBL/GenBank/DDBJ whole genome shotgun (WGS) entry which is preliminary data.</text>
</comment>
<dbReference type="Proteomes" id="UP001176883">
    <property type="component" value="Unassembled WGS sequence"/>
</dbReference>
<protein>
    <submittedName>
        <fullName evidence="1">Uncharacterized protein</fullName>
    </submittedName>
</protein>